<dbReference type="PANTHER" id="PTHR42885">
    <property type="entry name" value="HISTIDINOL-PHOSPHATE AMINOTRANSFERASE-RELATED"/>
    <property type="match status" value="1"/>
</dbReference>
<dbReference type="InterPro" id="IPR015422">
    <property type="entry name" value="PyrdxlP-dep_Trfase_small"/>
</dbReference>
<keyword evidence="3" id="KW-1185">Reference proteome</keyword>
<keyword evidence="2" id="KW-0032">Aminotransferase</keyword>
<evidence type="ECO:0000313" key="3">
    <source>
        <dbReference type="Proteomes" id="UP000274593"/>
    </source>
</evidence>
<dbReference type="Pfam" id="PF00155">
    <property type="entry name" value="Aminotran_1_2"/>
    <property type="match status" value="1"/>
</dbReference>
<dbReference type="InterPro" id="IPR015421">
    <property type="entry name" value="PyrdxlP-dep_Trfase_major"/>
</dbReference>
<accession>A0A3Q8RPX5</accession>
<dbReference type="KEGG" id="tsig:D6T69_05635"/>
<keyword evidence="2" id="KW-0808">Transferase</keyword>
<dbReference type="InterPro" id="IPR004839">
    <property type="entry name" value="Aminotransferase_I/II_large"/>
</dbReference>
<dbReference type="RefSeq" id="WP_125066834.1">
    <property type="nucleotide sequence ID" value="NZ_CP032548.1"/>
</dbReference>
<dbReference type="GO" id="GO:0008483">
    <property type="term" value="F:transaminase activity"/>
    <property type="evidence" value="ECO:0007669"/>
    <property type="project" value="UniProtKB-KW"/>
</dbReference>
<name>A0A3Q8RPX5_9FLAO</name>
<organism evidence="2 3">
    <name type="scientific">Tenacibaculum singaporense</name>
    <dbReference type="NCBI Taxonomy" id="2358479"/>
    <lineage>
        <taxon>Bacteria</taxon>
        <taxon>Pseudomonadati</taxon>
        <taxon>Bacteroidota</taxon>
        <taxon>Flavobacteriia</taxon>
        <taxon>Flavobacteriales</taxon>
        <taxon>Flavobacteriaceae</taxon>
        <taxon>Tenacibaculum</taxon>
    </lineage>
</organism>
<dbReference type="EMBL" id="CP032548">
    <property type="protein sequence ID" value="AZJ35029.1"/>
    <property type="molecule type" value="Genomic_DNA"/>
</dbReference>
<dbReference type="Gene3D" id="3.90.1150.10">
    <property type="entry name" value="Aspartate Aminotransferase, domain 1"/>
    <property type="match status" value="1"/>
</dbReference>
<protein>
    <submittedName>
        <fullName evidence="2">Histidinol-phosphate aminotransferase family protein</fullName>
    </submittedName>
</protein>
<dbReference type="Proteomes" id="UP000274593">
    <property type="component" value="Chromosome"/>
</dbReference>
<dbReference type="SUPFAM" id="SSF53383">
    <property type="entry name" value="PLP-dependent transferases"/>
    <property type="match status" value="1"/>
</dbReference>
<evidence type="ECO:0000313" key="2">
    <source>
        <dbReference type="EMBL" id="AZJ35029.1"/>
    </source>
</evidence>
<dbReference type="GO" id="GO:0030170">
    <property type="term" value="F:pyridoxal phosphate binding"/>
    <property type="evidence" value="ECO:0007669"/>
    <property type="project" value="InterPro"/>
</dbReference>
<dbReference type="Gene3D" id="3.40.640.10">
    <property type="entry name" value="Type I PLP-dependent aspartate aminotransferase-like (Major domain)"/>
    <property type="match status" value="1"/>
</dbReference>
<sequence>MKSIEEKYLELKSKSGTHSPSIQTILGVIPELKIEVDACFLSNPYATELFLSYLKRELLDTGEINRILEFYPSQSFEIAKLLSKHVGVNEDRIFITNGAIEAMQAVIHNYVENKIIVNIPTFSSYYEFTRRDTEVVYYSLQKENNFSLNINDYLKFVKAEQPDTIVLINPNNPDGGYIKHVDLIRIIESLPEIKNIIIDESFIHFAYEDSELELKSIVPYLENYHNVIVIKSMSKDFGIAGLRCGYGIFPKGWVKDLTTNGFLWNLNGLAEYFFRLYVRKDFNEKYEVVRKKYITESLFFISELQRVKGVKVYPSRANFVLIEITSGKTAVEVATELLVKYGVYVRNCEDKIGLNGEFIRVAARSKDENEIIIKSIDEVVNS</sequence>
<feature type="domain" description="Aminotransferase class I/classII large" evidence="1">
    <location>
        <begin position="52"/>
        <end position="376"/>
    </location>
</feature>
<gene>
    <name evidence="2" type="ORF">D6T69_05635</name>
</gene>
<evidence type="ECO:0000259" key="1">
    <source>
        <dbReference type="Pfam" id="PF00155"/>
    </source>
</evidence>
<proteinExistence type="predicted"/>
<dbReference type="AlphaFoldDB" id="A0A3Q8RPX5"/>
<dbReference type="CDD" id="cd00609">
    <property type="entry name" value="AAT_like"/>
    <property type="match status" value="1"/>
</dbReference>
<reference evidence="2 3" key="1">
    <citation type="submission" date="2018-09" db="EMBL/GenBank/DDBJ databases">
        <title>Insights into the microbiota of Asian seabass (Lates calcarifer) with tenacibaculosis symptoms and description of sp. nov. Tenacibaculum singaporense.</title>
        <authorList>
            <person name="Miyake S."/>
            <person name="Soh M."/>
            <person name="Azman M.N."/>
            <person name="Ngoh S.Y."/>
            <person name="Orban L."/>
        </authorList>
    </citation>
    <scope>NUCLEOTIDE SEQUENCE [LARGE SCALE GENOMIC DNA]</scope>
    <source>
        <strain evidence="2 3">DSM 106434</strain>
    </source>
</reference>
<dbReference type="InterPro" id="IPR015424">
    <property type="entry name" value="PyrdxlP-dep_Trfase"/>
</dbReference>